<keyword evidence="3" id="KW-0472">Membrane</keyword>
<evidence type="ECO:0000313" key="5">
    <source>
        <dbReference type="Proteomes" id="UP001075354"/>
    </source>
</evidence>
<protein>
    <recommendedName>
        <fullName evidence="6">Transmembrane protein 70 homolog, mitochondrial</fullName>
    </recommendedName>
</protein>
<comment type="similarity">
    <text evidence="1">Belongs to the TMEM70 family.</text>
</comment>
<evidence type="ECO:0000256" key="1">
    <source>
        <dbReference type="ARBA" id="ARBA00005280"/>
    </source>
</evidence>
<accession>A0AAV7XG02</accession>
<evidence type="ECO:0008006" key="6">
    <source>
        <dbReference type="Google" id="ProtNLM"/>
    </source>
</evidence>
<proteinExistence type="inferred from homology"/>
<evidence type="ECO:0000313" key="4">
    <source>
        <dbReference type="EMBL" id="KAJ1523488.1"/>
    </source>
</evidence>
<dbReference type="InterPro" id="IPR009724">
    <property type="entry name" value="TMEM70"/>
</dbReference>
<feature type="compositionally biased region" description="Basic and acidic residues" evidence="2">
    <location>
        <begin position="236"/>
        <end position="249"/>
    </location>
</feature>
<dbReference type="EMBL" id="JAPTSV010000010">
    <property type="protein sequence ID" value="KAJ1523488.1"/>
    <property type="molecule type" value="Genomic_DNA"/>
</dbReference>
<dbReference type="Pfam" id="PF06979">
    <property type="entry name" value="TMEM70"/>
    <property type="match status" value="1"/>
</dbReference>
<gene>
    <name evidence="4" type="ORF">ONE63_001341</name>
</gene>
<dbReference type="GO" id="GO:0031966">
    <property type="term" value="C:mitochondrial membrane"/>
    <property type="evidence" value="ECO:0007669"/>
    <property type="project" value="TreeGrafter"/>
</dbReference>
<keyword evidence="3" id="KW-1133">Transmembrane helix</keyword>
<sequence>MLRVLSSRCFGVASSYGSEQCLASFCCARNLTSINKALRNVHLPLVRSVSTGDSKNKDTENIIIYKGRLEKRIVRVKIFSLTTSALGIAFQPILYNNASSLPVVVAVCSIAGFFTFVTPILLNQLTKRHVNTVTYNAKEDTYVAHTTTFFFKEKLVPIKPGEGKIPESGGMFTSMEVRGIPLLVEMEAFEKHHLVRILGYDKPLDLKSEQIDNFVKEAEAREAKKNESNNPVQLPPHEDAEQIRKSNRS</sequence>
<dbReference type="GO" id="GO:0033615">
    <property type="term" value="P:mitochondrial proton-transporting ATP synthase complex assembly"/>
    <property type="evidence" value="ECO:0007669"/>
    <property type="project" value="TreeGrafter"/>
</dbReference>
<dbReference type="Proteomes" id="UP001075354">
    <property type="component" value="Chromosome 10"/>
</dbReference>
<evidence type="ECO:0000256" key="3">
    <source>
        <dbReference type="SAM" id="Phobius"/>
    </source>
</evidence>
<name>A0AAV7XG02_9NEOP</name>
<keyword evidence="3" id="KW-0812">Transmembrane</keyword>
<dbReference type="PANTHER" id="PTHR13281:SF0">
    <property type="entry name" value="TRANSMEMBRANE PROTEIN 70, MITOCHONDRIAL"/>
    <property type="match status" value="1"/>
</dbReference>
<feature type="transmembrane region" description="Helical" evidence="3">
    <location>
        <begin position="101"/>
        <end position="122"/>
    </location>
</feature>
<evidence type="ECO:0000256" key="2">
    <source>
        <dbReference type="SAM" id="MobiDB-lite"/>
    </source>
</evidence>
<feature type="region of interest" description="Disordered" evidence="2">
    <location>
        <begin position="220"/>
        <end position="249"/>
    </location>
</feature>
<reference evidence="4" key="1">
    <citation type="submission" date="2022-12" db="EMBL/GenBank/DDBJ databases">
        <title>Chromosome-level genome assembly of the bean flower thrips Megalurothrips usitatus.</title>
        <authorList>
            <person name="Ma L."/>
            <person name="Liu Q."/>
            <person name="Li H."/>
            <person name="Cai W."/>
        </authorList>
    </citation>
    <scope>NUCLEOTIDE SEQUENCE</scope>
    <source>
        <strain evidence="4">Cailab_2022a</strain>
    </source>
</reference>
<dbReference type="InterPro" id="IPR045325">
    <property type="entry name" value="TMEM70/TMEM186/TMEM223"/>
</dbReference>
<organism evidence="4 5">
    <name type="scientific">Megalurothrips usitatus</name>
    <name type="common">bean blossom thrips</name>
    <dbReference type="NCBI Taxonomy" id="439358"/>
    <lineage>
        <taxon>Eukaryota</taxon>
        <taxon>Metazoa</taxon>
        <taxon>Ecdysozoa</taxon>
        <taxon>Arthropoda</taxon>
        <taxon>Hexapoda</taxon>
        <taxon>Insecta</taxon>
        <taxon>Pterygota</taxon>
        <taxon>Neoptera</taxon>
        <taxon>Paraneoptera</taxon>
        <taxon>Thysanoptera</taxon>
        <taxon>Terebrantia</taxon>
        <taxon>Thripoidea</taxon>
        <taxon>Thripidae</taxon>
        <taxon>Megalurothrips</taxon>
    </lineage>
</organism>
<comment type="caution">
    <text evidence="4">The sequence shown here is derived from an EMBL/GenBank/DDBJ whole genome shotgun (WGS) entry which is preliminary data.</text>
</comment>
<keyword evidence="5" id="KW-1185">Reference proteome</keyword>
<feature type="transmembrane region" description="Helical" evidence="3">
    <location>
        <begin position="76"/>
        <end position="95"/>
    </location>
</feature>
<dbReference type="PANTHER" id="PTHR13281">
    <property type="entry name" value="TRANSMEMBRANE PROTEIN 70, MITOCHONDRIAL"/>
    <property type="match status" value="1"/>
</dbReference>
<dbReference type="AlphaFoldDB" id="A0AAV7XG02"/>